<gene>
    <name evidence="2" type="ORF">GC106_82050</name>
</gene>
<comment type="caution">
    <text evidence="2">The sequence shown here is derived from an EMBL/GenBank/DDBJ whole genome shotgun (WGS) entry which is preliminary data.</text>
</comment>
<proteinExistence type="predicted"/>
<keyword evidence="3" id="KW-1185">Reference proteome</keyword>
<evidence type="ECO:0000256" key="1">
    <source>
        <dbReference type="SAM" id="SignalP"/>
    </source>
</evidence>
<evidence type="ECO:0000313" key="3">
    <source>
        <dbReference type="Proteomes" id="UP000763557"/>
    </source>
</evidence>
<evidence type="ECO:0000313" key="2">
    <source>
        <dbReference type="EMBL" id="NRN70930.1"/>
    </source>
</evidence>
<dbReference type="RefSeq" id="WP_173142090.1">
    <property type="nucleotide sequence ID" value="NZ_CBCSGW010000082.1"/>
</dbReference>
<dbReference type="Proteomes" id="UP000763557">
    <property type="component" value="Unassembled WGS sequence"/>
</dbReference>
<accession>A0ABX2FHR2</accession>
<name>A0ABX2FHR2_9PSEU</name>
<sequence>MNWTHRIAAAGGATVMGLALLTSTAAAQPPTAPSFDVKKVCEQRIPKLEARANKLLTRINGGADVRGSVAALRARAERATNPAQKDWLNGKADHRAERAQTLRKAQERLNAYKQKHCGAK</sequence>
<feature type="signal peptide" evidence="1">
    <location>
        <begin position="1"/>
        <end position="27"/>
    </location>
</feature>
<feature type="chain" id="PRO_5046757686" evidence="1">
    <location>
        <begin position="28"/>
        <end position="120"/>
    </location>
</feature>
<reference evidence="2 3" key="1">
    <citation type="submission" date="2020-01" db="EMBL/GenBank/DDBJ databases">
        <title>Kibdelosporangium persica a novel Actinomycetes from a hot desert in Iran.</title>
        <authorList>
            <person name="Safaei N."/>
            <person name="Zaburannyi N."/>
            <person name="Mueller R."/>
            <person name="Wink J."/>
        </authorList>
    </citation>
    <scope>NUCLEOTIDE SEQUENCE [LARGE SCALE GENOMIC DNA]</scope>
    <source>
        <strain evidence="2 3">4NS15</strain>
    </source>
</reference>
<protein>
    <submittedName>
        <fullName evidence="2">Uncharacterized protein</fullName>
    </submittedName>
</protein>
<dbReference type="EMBL" id="JAAATY010000047">
    <property type="protein sequence ID" value="NRN70930.1"/>
    <property type="molecule type" value="Genomic_DNA"/>
</dbReference>
<organism evidence="2 3">
    <name type="scientific">Kibdelosporangium persicum</name>
    <dbReference type="NCBI Taxonomy" id="2698649"/>
    <lineage>
        <taxon>Bacteria</taxon>
        <taxon>Bacillati</taxon>
        <taxon>Actinomycetota</taxon>
        <taxon>Actinomycetes</taxon>
        <taxon>Pseudonocardiales</taxon>
        <taxon>Pseudonocardiaceae</taxon>
        <taxon>Kibdelosporangium</taxon>
    </lineage>
</organism>
<keyword evidence="1" id="KW-0732">Signal</keyword>